<dbReference type="Proteomes" id="UP000887566">
    <property type="component" value="Unplaced"/>
</dbReference>
<reference evidence="3" key="1">
    <citation type="submission" date="2022-11" db="UniProtKB">
        <authorList>
            <consortium name="WormBaseParasite"/>
        </authorList>
    </citation>
    <scope>IDENTIFICATION</scope>
</reference>
<dbReference type="WBParaSite" id="PSAMB.scaffold74size85960.g1658.t1">
    <property type="protein sequence ID" value="PSAMB.scaffold74size85960.g1658.t1"/>
    <property type="gene ID" value="PSAMB.scaffold74size85960.g1658"/>
</dbReference>
<evidence type="ECO:0000313" key="2">
    <source>
        <dbReference type="Proteomes" id="UP000887566"/>
    </source>
</evidence>
<feature type="signal peptide" evidence="1">
    <location>
        <begin position="1"/>
        <end position="21"/>
    </location>
</feature>
<accession>A0A914XAC9</accession>
<dbReference type="AlphaFoldDB" id="A0A914XAC9"/>
<protein>
    <submittedName>
        <fullName evidence="3">Uncharacterized protein</fullName>
    </submittedName>
</protein>
<evidence type="ECO:0000256" key="1">
    <source>
        <dbReference type="SAM" id="SignalP"/>
    </source>
</evidence>
<name>A0A914XAC9_9BILA</name>
<organism evidence="2 3">
    <name type="scientific">Plectus sambesii</name>
    <dbReference type="NCBI Taxonomy" id="2011161"/>
    <lineage>
        <taxon>Eukaryota</taxon>
        <taxon>Metazoa</taxon>
        <taxon>Ecdysozoa</taxon>
        <taxon>Nematoda</taxon>
        <taxon>Chromadorea</taxon>
        <taxon>Plectida</taxon>
        <taxon>Plectina</taxon>
        <taxon>Plectoidea</taxon>
        <taxon>Plectidae</taxon>
        <taxon>Plectus</taxon>
    </lineage>
</organism>
<keyword evidence="1" id="KW-0732">Signal</keyword>
<evidence type="ECO:0000313" key="3">
    <source>
        <dbReference type="WBParaSite" id="PSAMB.scaffold74size85960.g1658.t1"/>
    </source>
</evidence>
<keyword evidence="2" id="KW-1185">Reference proteome</keyword>
<proteinExistence type="predicted"/>
<sequence>MVRTLFILLAVALFFSALTQSYVIHKSSPDAFSGPVRKRTIDAWRNAYFFRELRHPGQDFDTDVLAEMDAMVRPRFG</sequence>
<feature type="chain" id="PRO_5037380388" evidence="1">
    <location>
        <begin position="22"/>
        <end position="77"/>
    </location>
</feature>